<proteinExistence type="predicted"/>
<dbReference type="RefSeq" id="WP_014780556.1">
    <property type="nucleotide sequence ID" value="NC_018012.1"/>
</dbReference>
<accession>I3YGR0</accession>
<dbReference type="KEGG" id="tvi:Thivi_4373"/>
<evidence type="ECO:0000313" key="1">
    <source>
        <dbReference type="EMBL" id="AFL76178.1"/>
    </source>
</evidence>
<protein>
    <submittedName>
        <fullName evidence="1">Uncharacterized protein</fullName>
    </submittedName>
</protein>
<gene>
    <name evidence="1" type="ordered locus">Thivi_4373</name>
</gene>
<dbReference type="AlphaFoldDB" id="I3YGR0"/>
<dbReference type="Proteomes" id="UP000006062">
    <property type="component" value="Chromosome"/>
</dbReference>
<sequence>MNFPDWAPPSVIERWQECMQENEEELARSIAFYRDLQEKGELSKDYDAETIAREDRKDALDFPGMIGRLLTDEKMEWAWKRLPKLKERNQRHHSALIEAIFIRVVERGFYGSVTRIERMPTAEFLKWIADVQATAAKLAGLVEDTGLDYYLWRDFKKAQVQAAVRCSGLQTSAARPANIAIFDPN</sequence>
<keyword evidence="2" id="KW-1185">Reference proteome</keyword>
<organism evidence="1 2">
    <name type="scientific">Thiocystis violascens (strain ATCC 17096 / DSM 198 / 6111)</name>
    <name type="common">Chromatium violascens</name>
    <dbReference type="NCBI Taxonomy" id="765911"/>
    <lineage>
        <taxon>Bacteria</taxon>
        <taxon>Pseudomonadati</taxon>
        <taxon>Pseudomonadota</taxon>
        <taxon>Gammaproteobacteria</taxon>
        <taxon>Chromatiales</taxon>
        <taxon>Chromatiaceae</taxon>
        <taxon>Thiocystis</taxon>
    </lineage>
</organism>
<name>I3YGR0_THIV6</name>
<dbReference type="EMBL" id="CP003154">
    <property type="protein sequence ID" value="AFL76178.1"/>
    <property type="molecule type" value="Genomic_DNA"/>
</dbReference>
<evidence type="ECO:0000313" key="2">
    <source>
        <dbReference type="Proteomes" id="UP000006062"/>
    </source>
</evidence>
<reference evidence="1 2" key="1">
    <citation type="submission" date="2012-06" db="EMBL/GenBank/DDBJ databases">
        <title>Complete sequence of Thiocystis violascens DSM 198.</title>
        <authorList>
            <consortium name="US DOE Joint Genome Institute"/>
            <person name="Lucas S."/>
            <person name="Han J."/>
            <person name="Lapidus A."/>
            <person name="Cheng J.-F."/>
            <person name="Goodwin L."/>
            <person name="Pitluck S."/>
            <person name="Peters L."/>
            <person name="Ovchinnikova G."/>
            <person name="Teshima H."/>
            <person name="Detter J.C."/>
            <person name="Han C."/>
            <person name="Tapia R."/>
            <person name="Land M."/>
            <person name="Hauser L."/>
            <person name="Kyrpides N."/>
            <person name="Ivanova N."/>
            <person name="Pagani I."/>
            <person name="Vogl K."/>
            <person name="Liu Z."/>
            <person name="Frigaard N.-U."/>
            <person name="Bryant D."/>
            <person name="Woyke T."/>
        </authorList>
    </citation>
    <scope>NUCLEOTIDE SEQUENCE [LARGE SCALE GENOMIC DNA]</scope>
    <source>
        <strain evidence="2">ATCC 17096 / DSM 198 / 6111</strain>
    </source>
</reference>
<dbReference type="HOGENOM" id="CLU_1460683_0_0_6"/>
<dbReference type="OrthoDB" id="9926412at2"/>